<gene>
    <name evidence="12" type="ORF">C4541_08980</name>
</gene>
<name>A0A3A4QZ59_9BACT</name>
<feature type="transmembrane region" description="Helical" evidence="10">
    <location>
        <begin position="72"/>
        <end position="90"/>
    </location>
</feature>
<dbReference type="PANTHER" id="PTHR31412:SF0">
    <property type="entry name" value="ZINC METALLOPROTEASE EGY1, CHLOROPLASTIC-RELATED"/>
    <property type="match status" value="1"/>
</dbReference>
<evidence type="ECO:0000256" key="3">
    <source>
        <dbReference type="ARBA" id="ARBA00007931"/>
    </source>
</evidence>
<comment type="caution">
    <text evidence="12">The sequence shown here is derived from an EMBL/GenBank/DDBJ whole genome shotgun (WGS) entry which is preliminary data.</text>
</comment>
<evidence type="ECO:0000256" key="6">
    <source>
        <dbReference type="ARBA" id="ARBA00022801"/>
    </source>
</evidence>
<evidence type="ECO:0000259" key="11">
    <source>
        <dbReference type="Pfam" id="PF02163"/>
    </source>
</evidence>
<evidence type="ECO:0000313" key="13">
    <source>
        <dbReference type="Proteomes" id="UP000266426"/>
    </source>
</evidence>
<keyword evidence="9 10" id="KW-0472">Membrane</keyword>
<evidence type="ECO:0000256" key="10">
    <source>
        <dbReference type="SAM" id="Phobius"/>
    </source>
</evidence>
<dbReference type="PANTHER" id="PTHR31412">
    <property type="entry name" value="ZINC METALLOPROTEASE EGY1"/>
    <property type="match status" value="1"/>
</dbReference>
<dbReference type="GO" id="GO:0008233">
    <property type="term" value="F:peptidase activity"/>
    <property type="evidence" value="ECO:0007669"/>
    <property type="project" value="UniProtKB-KW"/>
</dbReference>
<dbReference type="EMBL" id="QZJZ01000072">
    <property type="protein sequence ID" value="RJP58022.1"/>
    <property type="molecule type" value="Genomic_DNA"/>
</dbReference>
<dbReference type="GO" id="GO:0006508">
    <property type="term" value="P:proteolysis"/>
    <property type="evidence" value="ECO:0007669"/>
    <property type="project" value="UniProtKB-KW"/>
</dbReference>
<sequence>MLHAGLFILTFLSTTVAGVTMSGIPAGSSLLSLFAPQNFVKGLLFSVPLMLILLTHEMGHYFMSLYHRVRATLPYFIPAPTIIGTFGAFIKMKSPIYNKRALLDIGAAGPLAGFVVSIPAVILGLHLSEIVPATGRHGLQLGSSIIVEILAFFFAKTPPAGFDILIHPIGFAGWIGLFVTSLNLIPIGQLDGGHVAYALFDEKCTRVSRLILLALVGMGIVFWSGWLFWALIIYFLGTTHPPAIHPYIELDKPRKILAISVLIIFILTFIPTPFSLNM</sequence>
<evidence type="ECO:0000256" key="8">
    <source>
        <dbReference type="ARBA" id="ARBA00022989"/>
    </source>
</evidence>
<evidence type="ECO:0000256" key="2">
    <source>
        <dbReference type="ARBA" id="ARBA00004141"/>
    </source>
</evidence>
<keyword evidence="7" id="KW-0809">Transit peptide</keyword>
<feature type="transmembrane region" description="Helical" evidence="10">
    <location>
        <begin position="169"/>
        <end position="190"/>
    </location>
</feature>
<feature type="transmembrane region" description="Helical" evidence="10">
    <location>
        <begin position="6"/>
        <end position="31"/>
    </location>
</feature>
<accession>A0A3A4QZ59</accession>
<feature type="transmembrane region" description="Helical" evidence="10">
    <location>
        <begin position="256"/>
        <end position="276"/>
    </location>
</feature>
<evidence type="ECO:0000256" key="9">
    <source>
        <dbReference type="ARBA" id="ARBA00023136"/>
    </source>
</evidence>
<keyword evidence="5 10" id="KW-0812">Transmembrane</keyword>
<proteinExistence type="inferred from homology"/>
<evidence type="ECO:0000256" key="5">
    <source>
        <dbReference type="ARBA" id="ARBA00022692"/>
    </source>
</evidence>
<dbReference type="AlphaFoldDB" id="A0A3A4QZ59"/>
<dbReference type="Pfam" id="PF02163">
    <property type="entry name" value="Peptidase_M50"/>
    <property type="match status" value="1"/>
</dbReference>
<protein>
    <submittedName>
        <fullName evidence="12">Site-2 protease family protein</fullName>
    </submittedName>
</protein>
<reference evidence="12 13" key="1">
    <citation type="journal article" date="2017" name="ISME J.">
        <title>Energy and carbon metabolisms in a deep terrestrial subsurface fluid microbial community.</title>
        <authorList>
            <person name="Momper L."/>
            <person name="Jungbluth S.P."/>
            <person name="Lee M.D."/>
            <person name="Amend J.P."/>
        </authorList>
    </citation>
    <scope>NUCLEOTIDE SEQUENCE [LARGE SCALE GENOMIC DNA]</scope>
    <source>
        <strain evidence="12">SURF_26</strain>
    </source>
</reference>
<dbReference type="InterPro" id="IPR044838">
    <property type="entry name" value="EGY1-like"/>
</dbReference>
<feature type="transmembrane region" description="Helical" evidence="10">
    <location>
        <begin position="139"/>
        <end position="157"/>
    </location>
</feature>
<keyword evidence="8 10" id="KW-1133">Transmembrane helix</keyword>
<feature type="transmembrane region" description="Helical" evidence="10">
    <location>
        <begin position="102"/>
        <end position="127"/>
    </location>
</feature>
<feature type="transmembrane region" description="Helical" evidence="10">
    <location>
        <begin position="43"/>
        <end position="66"/>
    </location>
</feature>
<keyword evidence="6" id="KW-0378">Hydrolase</keyword>
<dbReference type="GO" id="GO:0016020">
    <property type="term" value="C:membrane"/>
    <property type="evidence" value="ECO:0007669"/>
    <property type="project" value="UniProtKB-SubCell"/>
</dbReference>
<evidence type="ECO:0000256" key="7">
    <source>
        <dbReference type="ARBA" id="ARBA00022946"/>
    </source>
</evidence>
<dbReference type="CDD" id="cd06160">
    <property type="entry name" value="S2P-M50_like_2"/>
    <property type="match status" value="1"/>
</dbReference>
<evidence type="ECO:0000256" key="1">
    <source>
        <dbReference type="ARBA" id="ARBA00001947"/>
    </source>
</evidence>
<evidence type="ECO:0000256" key="4">
    <source>
        <dbReference type="ARBA" id="ARBA00022670"/>
    </source>
</evidence>
<dbReference type="InterPro" id="IPR008915">
    <property type="entry name" value="Peptidase_M50"/>
</dbReference>
<keyword evidence="4 12" id="KW-0645">Protease</keyword>
<dbReference type="Proteomes" id="UP000266426">
    <property type="component" value="Unassembled WGS sequence"/>
</dbReference>
<organism evidence="12 13">
    <name type="scientific">Candidatus Auribacter fodinae</name>
    <dbReference type="NCBI Taxonomy" id="2093366"/>
    <lineage>
        <taxon>Bacteria</taxon>
        <taxon>Pseudomonadati</taxon>
        <taxon>Candidatus Auribacterota</taxon>
        <taxon>Candidatus Auribacteria</taxon>
        <taxon>Candidatus Auribacterales</taxon>
        <taxon>Candidatus Auribacteraceae</taxon>
        <taxon>Candidatus Auribacter</taxon>
    </lineage>
</organism>
<comment type="similarity">
    <text evidence="3">Belongs to the peptidase M50B family.</text>
</comment>
<evidence type="ECO:0000313" key="12">
    <source>
        <dbReference type="EMBL" id="RJP58022.1"/>
    </source>
</evidence>
<comment type="cofactor">
    <cofactor evidence="1">
        <name>Zn(2+)</name>
        <dbReference type="ChEBI" id="CHEBI:29105"/>
    </cofactor>
</comment>
<feature type="domain" description="Peptidase M50" evidence="11">
    <location>
        <begin position="45"/>
        <end position="204"/>
    </location>
</feature>
<comment type="subcellular location">
    <subcellularLocation>
        <location evidence="2">Membrane</location>
        <topology evidence="2">Multi-pass membrane protein</topology>
    </subcellularLocation>
</comment>
<feature type="transmembrane region" description="Helical" evidence="10">
    <location>
        <begin position="210"/>
        <end position="236"/>
    </location>
</feature>